<evidence type="ECO:0000256" key="2">
    <source>
        <dbReference type="ARBA" id="ARBA00022771"/>
    </source>
</evidence>
<dbReference type="PANTHER" id="PTHR33823:SF5">
    <property type="entry name" value="DNAK SUPPRESSOR PROTEIN"/>
    <property type="match status" value="1"/>
</dbReference>
<dbReference type="AlphaFoldDB" id="A0A2H0RN50"/>
<evidence type="ECO:0000256" key="4">
    <source>
        <dbReference type="PROSITE-ProRule" id="PRU00510"/>
    </source>
</evidence>
<dbReference type="PANTHER" id="PTHR33823">
    <property type="entry name" value="RNA POLYMERASE-BINDING TRANSCRIPTION FACTOR DKSA-RELATED"/>
    <property type="match status" value="1"/>
</dbReference>
<evidence type="ECO:0000259" key="5">
    <source>
        <dbReference type="Pfam" id="PF01258"/>
    </source>
</evidence>
<keyword evidence="1" id="KW-0479">Metal-binding</keyword>
<dbReference type="Pfam" id="PF01258">
    <property type="entry name" value="zf-dskA_traR"/>
    <property type="match status" value="1"/>
</dbReference>
<reference evidence="6 7" key="1">
    <citation type="submission" date="2017-09" db="EMBL/GenBank/DDBJ databases">
        <title>Depth-based differentiation of microbial function through sediment-hosted aquifers and enrichment of novel symbionts in the deep terrestrial subsurface.</title>
        <authorList>
            <person name="Probst A.J."/>
            <person name="Ladd B."/>
            <person name="Jarett J.K."/>
            <person name="Geller-Mcgrath D.E."/>
            <person name="Sieber C.M."/>
            <person name="Emerson J.B."/>
            <person name="Anantharaman K."/>
            <person name="Thomas B.C."/>
            <person name="Malmstrom R."/>
            <person name="Stieglmeier M."/>
            <person name="Klingl A."/>
            <person name="Woyke T."/>
            <person name="Ryan C.M."/>
            <person name="Banfield J.F."/>
        </authorList>
    </citation>
    <scope>NUCLEOTIDE SEQUENCE [LARGE SCALE GENOMIC DNA]</scope>
    <source>
        <strain evidence="6">CG10_big_fil_rev_8_21_14_0_10_50_16</strain>
    </source>
</reference>
<keyword evidence="2" id="KW-0863">Zinc-finger</keyword>
<evidence type="ECO:0000256" key="1">
    <source>
        <dbReference type="ARBA" id="ARBA00022723"/>
    </source>
</evidence>
<dbReference type="PROSITE" id="PS51128">
    <property type="entry name" value="ZF_DKSA_2"/>
    <property type="match status" value="1"/>
</dbReference>
<evidence type="ECO:0000313" key="7">
    <source>
        <dbReference type="Proteomes" id="UP000230084"/>
    </source>
</evidence>
<evidence type="ECO:0000313" key="6">
    <source>
        <dbReference type="EMBL" id="PIR47414.1"/>
    </source>
</evidence>
<sequence length="134" mass="15037">MADKKQNTKDLFSPEFIVEMKGLLEQEREELEKKLGVLGTHAPVKGEEVDVDGTYPEYGDEDEDAVHEIEEFVVNQNLKVECESQLRDVIGALDRLTKGTYGICKYTGEKISEDRLRIRPTSSSSVAAKSAFKP</sequence>
<dbReference type="EMBL" id="PCYM01000006">
    <property type="protein sequence ID" value="PIR47414.1"/>
    <property type="molecule type" value="Genomic_DNA"/>
</dbReference>
<name>A0A2H0RN50_9BACT</name>
<evidence type="ECO:0000256" key="3">
    <source>
        <dbReference type="ARBA" id="ARBA00022833"/>
    </source>
</evidence>
<protein>
    <recommendedName>
        <fullName evidence="5">Zinc finger DksA/TraR C4-type domain-containing protein</fullName>
    </recommendedName>
</protein>
<proteinExistence type="predicted"/>
<dbReference type="Gene3D" id="1.20.120.910">
    <property type="entry name" value="DksA, coiled-coil domain"/>
    <property type="match status" value="1"/>
</dbReference>
<dbReference type="InterPro" id="IPR000962">
    <property type="entry name" value="Znf_DskA_TraR"/>
</dbReference>
<organism evidence="6 7">
    <name type="scientific">Candidatus Uhrbacteria bacterium CG10_big_fil_rev_8_21_14_0_10_50_16</name>
    <dbReference type="NCBI Taxonomy" id="1975039"/>
    <lineage>
        <taxon>Bacteria</taxon>
        <taxon>Candidatus Uhriibacteriota</taxon>
    </lineage>
</organism>
<feature type="zinc finger region" description="dksA C4-type" evidence="4">
    <location>
        <begin position="104"/>
        <end position="128"/>
    </location>
</feature>
<accession>A0A2H0RN50</accession>
<keyword evidence="3" id="KW-0862">Zinc</keyword>
<comment type="caution">
    <text evidence="6">The sequence shown here is derived from an EMBL/GenBank/DDBJ whole genome shotgun (WGS) entry which is preliminary data.</text>
</comment>
<gene>
    <name evidence="6" type="ORF">COV06_03055</name>
</gene>
<feature type="domain" description="Zinc finger DksA/TraR C4-type" evidence="5">
    <location>
        <begin position="99"/>
        <end position="121"/>
    </location>
</feature>
<dbReference type="Proteomes" id="UP000230084">
    <property type="component" value="Unassembled WGS sequence"/>
</dbReference>